<proteinExistence type="predicted"/>
<dbReference type="Proteomes" id="UP000192801">
    <property type="component" value="Unassembled WGS sequence"/>
</dbReference>
<comment type="subcellular location">
    <subcellularLocation>
        <location evidence="1">Cell membrane</location>
        <topology evidence="1">Multi-pass membrane protein</topology>
    </subcellularLocation>
</comment>
<reference evidence="6 7" key="1">
    <citation type="submission" date="2016-12" db="EMBL/GenBank/DDBJ databases">
        <title>The new phylogeny of genus Mycobacterium.</title>
        <authorList>
            <person name="Tortoli E."/>
            <person name="Trovato A."/>
            <person name="Cirillo D.M."/>
        </authorList>
    </citation>
    <scope>NUCLEOTIDE SEQUENCE [LARGE SCALE GENOMIC DNA]</scope>
    <source>
        <strain evidence="6 7">DSM 45130</strain>
    </source>
</reference>
<keyword evidence="2" id="KW-1003">Cell membrane</keyword>
<dbReference type="RefSeq" id="WP_083029340.1">
    <property type="nucleotide sequence ID" value="NZ_AP022618.1"/>
</dbReference>
<evidence type="ECO:0000256" key="1">
    <source>
        <dbReference type="ARBA" id="ARBA00004651"/>
    </source>
</evidence>
<keyword evidence="7" id="KW-1185">Reference proteome</keyword>
<evidence type="ECO:0000256" key="5">
    <source>
        <dbReference type="ARBA" id="ARBA00023136"/>
    </source>
</evidence>
<evidence type="ECO:0000313" key="7">
    <source>
        <dbReference type="Proteomes" id="UP000192801"/>
    </source>
</evidence>
<dbReference type="AlphaFoldDB" id="A0A1X0DKX2"/>
<organism evidence="6 7">
    <name type="scientific">Mycolicibacterium insubricum</name>
    <dbReference type="NCBI Taxonomy" id="444597"/>
    <lineage>
        <taxon>Bacteria</taxon>
        <taxon>Bacillati</taxon>
        <taxon>Actinomycetota</taxon>
        <taxon>Actinomycetes</taxon>
        <taxon>Mycobacteriales</taxon>
        <taxon>Mycobacteriaceae</taxon>
        <taxon>Mycolicibacterium</taxon>
    </lineage>
</organism>
<keyword evidence="5" id="KW-0472">Membrane</keyword>
<dbReference type="InterPro" id="IPR001123">
    <property type="entry name" value="LeuE-type"/>
</dbReference>
<dbReference type="STRING" id="444597.BST26_03300"/>
<protein>
    <submittedName>
        <fullName evidence="6">Uncharacterized protein</fullName>
    </submittedName>
</protein>
<keyword evidence="3" id="KW-0812">Transmembrane</keyword>
<accession>A0A1X0DKX2</accession>
<dbReference type="PANTHER" id="PTHR30086">
    <property type="entry name" value="ARGININE EXPORTER PROTEIN ARGO"/>
    <property type="match status" value="1"/>
</dbReference>
<name>A0A1X0DKX2_9MYCO</name>
<dbReference type="EMBL" id="MVHS01000005">
    <property type="protein sequence ID" value="ORA73071.1"/>
    <property type="molecule type" value="Genomic_DNA"/>
</dbReference>
<dbReference type="OrthoDB" id="9784202at2"/>
<evidence type="ECO:0000256" key="3">
    <source>
        <dbReference type="ARBA" id="ARBA00022692"/>
    </source>
</evidence>
<comment type="caution">
    <text evidence="6">The sequence shown here is derived from an EMBL/GenBank/DDBJ whole genome shotgun (WGS) entry which is preliminary data.</text>
</comment>
<evidence type="ECO:0000256" key="4">
    <source>
        <dbReference type="ARBA" id="ARBA00022989"/>
    </source>
</evidence>
<sequence>MELSLVAAFAVVALALVVVPGPDWAYILTSGARDHVVVPAVGGILLGYAAVTAVVVAGVGALVAAAPTAMVVLTMAGAAYVTYLGVQVLRAPETPAIAPGGYSVGDDAVAHRSRLGCLVRGAGVSASNPKGLLVFLAILPQFTRTSASWPVWVQMGALAVVFIVLCALVYLPLGHAARWLLGERPAVARNVTRLSGAAMLVVGTSLAVEQIVRSLGA</sequence>
<dbReference type="PANTHER" id="PTHR30086:SF20">
    <property type="entry name" value="ARGININE EXPORTER PROTEIN ARGO-RELATED"/>
    <property type="match status" value="1"/>
</dbReference>
<dbReference type="GO" id="GO:0015171">
    <property type="term" value="F:amino acid transmembrane transporter activity"/>
    <property type="evidence" value="ECO:0007669"/>
    <property type="project" value="TreeGrafter"/>
</dbReference>
<evidence type="ECO:0000313" key="6">
    <source>
        <dbReference type="EMBL" id="ORA73071.1"/>
    </source>
</evidence>
<gene>
    <name evidence="6" type="ORF">BST26_03300</name>
</gene>
<dbReference type="GO" id="GO:0005886">
    <property type="term" value="C:plasma membrane"/>
    <property type="evidence" value="ECO:0007669"/>
    <property type="project" value="UniProtKB-SubCell"/>
</dbReference>
<keyword evidence="4" id="KW-1133">Transmembrane helix</keyword>
<dbReference type="Pfam" id="PF01810">
    <property type="entry name" value="LysE"/>
    <property type="match status" value="1"/>
</dbReference>
<evidence type="ECO:0000256" key="2">
    <source>
        <dbReference type="ARBA" id="ARBA00022475"/>
    </source>
</evidence>